<reference evidence="2 3" key="1">
    <citation type="submission" date="2019-07" db="EMBL/GenBank/DDBJ databases">
        <title>The draft genome sequence of Aquimarina algiphila M91.</title>
        <authorList>
            <person name="Meng X."/>
        </authorList>
    </citation>
    <scope>NUCLEOTIDE SEQUENCE [LARGE SCALE GENOMIC DNA]</scope>
    <source>
        <strain evidence="2 3">M91</strain>
    </source>
</reference>
<proteinExistence type="predicted"/>
<organism evidence="2 3">
    <name type="scientific">Aquimarina algiphila</name>
    <dbReference type="NCBI Taxonomy" id="2047982"/>
    <lineage>
        <taxon>Bacteria</taxon>
        <taxon>Pseudomonadati</taxon>
        <taxon>Bacteroidota</taxon>
        <taxon>Flavobacteriia</taxon>
        <taxon>Flavobacteriales</taxon>
        <taxon>Flavobacteriaceae</taxon>
        <taxon>Aquimarina</taxon>
    </lineage>
</organism>
<dbReference type="RefSeq" id="WP_109436027.1">
    <property type="nucleotide sequence ID" value="NZ_CANLFO010000003.1"/>
</dbReference>
<evidence type="ECO:0000313" key="3">
    <source>
        <dbReference type="Proteomes" id="UP000318833"/>
    </source>
</evidence>
<dbReference type="InterPro" id="IPR054246">
    <property type="entry name" value="DUF6973"/>
</dbReference>
<protein>
    <recommendedName>
        <fullName evidence="1">DUF6973 domain-containing protein</fullName>
    </recommendedName>
</protein>
<name>A0A554VKW1_9FLAO</name>
<gene>
    <name evidence="2" type="ORF">FOF46_11315</name>
</gene>
<keyword evidence="3" id="KW-1185">Reference proteome</keyword>
<accession>A0A554VKW1</accession>
<feature type="domain" description="DUF6973" evidence="1">
    <location>
        <begin position="20"/>
        <end position="142"/>
    </location>
</feature>
<dbReference type="AlphaFoldDB" id="A0A554VKW1"/>
<dbReference type="OrthoDB" id="1496068at2"/>
<dbReference type="Pfam" id="PF22322">
    <property type="entry name" value="DUF6973"/>
    <property type="match status" value="1"/>
</dbReference>
<dbReference type="EMBL" id="VLNR01000020">
    <property type="protein sequence ID" value="TSE08728.1"/>
    <property type="molecule type" value="Genomic_DNA"/>
</dbReference>
<comment type="caution">
    <text evidence="2">The sequence shown here is derived from an EMBL/GenBank/DDBJ whole genome shotgun (WGS) entry which is preliminary data.</text>
</comment>
<evidence type="ECO:0000259" key="1">
    <source>
        <dbReference type="Pfam" id="PF22322"/>
    </source>
</evidence>
<sequence length="163" mass="19073">MNVWNVIRGLSIRQIFRLARILILQPLLIYPTLKATRQTIKVCDLLYQKKHHKNGKANAFRHGLWNLLICQRTFRVTKSREKSIIWAKKITDLHEKLAPNDPLETAMDLHNNEIGRAIFYAMIDNSEEEMIAVLKENTKNAKKIIEIDSILDHKKDLVYLSED</sequence>
<dbReference type="Proteomes" id="UP000318833">
    <property type="component" value="Unassembled WGS sequence"/>
</dbReference>
<evidence type="ECO:0000313" key="2">
    <source>
        <dbReference type="EMBL" id="TSE08728.1"/>
    </source>
</evidence>